<feature type="transmembrane region" description="Helical" evidence="6">
    <location>
        <begin position="116"/>
        <end position="136"/>
    </location>
</feature>
<keyword evidence="4 6" id="KW-1133">Transmembrane helix</keyword>
<gene>
    <name evidence="7" type="ORF">HQ36_08355</name>
</gene>
<feature type="transmembrane region" description="Helical" evidence="6">
    <location>
        <begin position="374"/>
        <end position="394"/>
    </location>
</feature>
<dbReference type="Proteomes" id="UP000030134">
    <property type="component" value="Unassembled WGS sequence"/>
</dbReference>
<dbReference type="GO" id="GO:0005886">
    <property type="term" value="C:plasma membrane"/>
    <property type="evidence" value="ECO:0007669"/>
    <property type="project" value="UniProtKB-SubCell"/>
</dbReference>
<comment type="caution">
    <text evidence="7">The sequence shown here is derived from an EMBL/GenBank/DDBJ whole genome shotgun (WGS) entry which is preliminary data.</text>
</comment>
<reference evidence="7 8" key="1">
    <citation type="submission" date="2014-08" db="EMBL/GenBank/DDBJ databases">
        <title>Porphyromonas gingivicanis strain:COT-022_OH1391 Genome sequencing.</title>
        <authorList>
            <person name="Wallis C."/>
            <person name="Deusch O."/>
            <person name="O'Flynn C."/>
            <person name="Davis I."/>
            <person name="Jospin G."/>
            <person name="Darling A.E."/>
            <person name="Coil D.A."/>
            <person name="Alexiev A."/>
            <person name="Horsfall A."/>
            <person name="Kirkwood N."/>
            <person name="Harris S."/>
            <person name="Eisen J.A."/>
        </authorList>
    </citation>
    <scope>NUCLEOTIDE SEQUENCE [LARGE SCALE GENOMIC DNA]</scope>
    <source>
        <strain evidence="8">COT-022 OH1391</strain>
    </source>
</reference>
<keyword evidence="8" id="KW-1185">Reference proteome</keyword>
<feature type="transmembrane region" description="Helical" evidence="6">
    <location>
        <begin position="462"/>
        <end position="480"/>
    </location>
</feature>
<evidence type="ECO:0000256" key="5">
    <source>
        <dbReference type="ARBA" id="ARBA00023136"/>
    </source>
</evidence>
<dbReference type="AlphaFoldDB" id="A0A0A2G987"/>
<proteinExistence type="predicted"/>
<keyword evidence="3 6" id="KW-0812">Transmembrane</keyword>
<dbReference type="eggNOG" id="COG2244">
    <property type="taxonomic scope" value="Bacteria"/>
</dbReference>
<feature type="transmembrane region" description="Helical" evidence="6">
    <location>
        <begin position="265"/>
        <end position="285"/>
    </location>
</feature>
<keyword evidence="5 6" id="KW-0472">Membrane</keyword>
<feature type="transmembrane region" description="Helical" evidence="6">
    <location>
        <begin position="148"/>
        <end position="171"/>
    </location>
</feature>
<evidence type="ECO:0000256" key="3">
    <source>
        <dbReference type="ARBA" id="ARBA00022692"/>
    </source>
</evidence>
<evidence type="ECO:0000313" key="7">
    <source>
        <dbReference type="EMBL" id="KGN97039.1"/>
    </source>
</evidence>
<dbReference type="PANTHER" id="PTHR30250">
    <property type="entry name" value="PST FAMILY PREDICTED COLANIC ACID TRANSPORTER"/>
    <property type="match status" value="1"/>
</dbReference>
<organism evidence="7 8">
    <name type="scientific">Porphyromonas gingivicanis</name>
    <dbReference type="NCBI Taxonomy" id="266762"/>
    <lineage>
        <taxon>Bacteria</taxon>
        <taxon>Pseudomonadati</taxon>
        <taxon>Bacteroidota</taxon>
        <taxon>Bacteroidia</taxon>
        <taxon>Bacteroidales</taxon>
        <taxon>Porphyromonadaceae</taxon>
        <taxon>Porphyromonas</taxon>
    </lineage>
</organism>
<dbReference type="InterPro" id="IPR002797">
    <property type="entry name" value="Polysacc_synth"/>
</dbReference>
<feature type="transmembrane region" description="Helical" evidence="6">
    <location>
        <begin position="306"/>
        <end position="329"/>
    </location>
</feature>
<feature type="transmembrane region" description="Helical" evidence="6">
    <location>
        <begin position="226"/>
        <end position="245"/>
    </location>
</feature>
<protein>
    <submittedName>
        <fullName evidence="7">Polysaccharide biosynthesis protein</fullName>
    </submittedName>
</protein>
<evidence type="ECO:0000256" key="6">
    <source>
        <dbReference type="SAM" id="Phobius"/>
    </source>
</evidence>
<feature type="transmembrane region" description="Helical" evidence="6">
    <location>
        <begin position="341"/>
        <end position="362"/>
    </location>
</feature>
<name>A0A0A2G987_9PORP</name>
<feature type="transmembrane region" description="Helical" evidence="6">
    <location>
        <begin position="46"/>
        <end position="66"/>
    </location>
</feature>
<dbReference type="OrthoDB" id="9814608at2"/>
<evidence type="ECO:0000256" key="2">
    <source>
        <dbReference type="ARBA" id="ARBA00022475"/>
    </source>
</evidence>
<feature type="transmembrane region" description="Helical" evidence="6">
    <location>
        <begin position="400"/>
        <end position="423"/>
    </location>
</feature>
<dbReference type="RefSeq" id="WP_036885061.1">
    <property type="nucleotide sequence ID" value="NZ_JQZW01000019.1"/>
</dbReference>
<dbReference type="Pfam" id="PF01943">
    <property type="entry name" value="Polysacc_synt"/>
    <property type="match status" value="1"/>
</dbReference>
<dbReference type="STRING" id="266762.HQ36_08355"/>
<dbReference type="EMBL" id="JQZW01000019">
    <property type="protein sequence ID" value="KGN97039.1"/>
    <property type="molecule type" value="Genomic_DNA"/>
</dbReference>
<feature type="transmembrane region" description="Helical" evidence="6">
    <location>
        <begin position="9"/>
        <end position="26"/>
    </location>
</feature>
<evidence type="ECO:0000256" key="4">
    <source>
        <dbReference type="ARBA" id="ARBA00022989"/>
    </source>
</evidence>
<sequence>MLRGLVKDTAVYGLSSIIGRFLNWALVPLYTRVLQDTGEFGIVTNLYAWTALLLIILTYGMETGFFRFVNKEPNPRQVYSTTLISVGFTSLLFVALSLLFLTPLSRVLSYPEHKDLITMLILIVASDAFMAIPFAYLRYKQKPWRFALIKLIFIAVNIGFNLFFLLLAPFLMKKAPYLVDWFFDPNYSVGYIFVSNLIGNIVIFLLLLPYIFTAGFNYSGQLLKRMLRYSLPILVLGIAGIFNQMADKILFPMLYDDVEYARQQLGIYGACFKIAVVMVMFTQAFRYAYEPIIFNKKKGNDQAERISYAVAMKYYIVSALCIYIGVMAYLDIIKVFVGQNYYAGLSVVPIVMWGELMMGVYFNLSLWYKLVDKTWWGGIISFVGCLFTVFIIIFGVPRWGFMACAWASAISNTIMVAICYVLGQHYYKVDYDWKNALFYLLIASIIVVGLLVTDAYAESIGWIRWVVNTLLLLTFATIVVKKDFPLTLLFNQLKK</sequence>
<feature type="transmembrane region" description="Helical" evidence="6">
    <location>
        <begin position="435"/>
        <end position="456"/>
    </location>
</feature>
<comment type="subcellular location">
    <subcellularLocation>
        <location evidence="1">Cell membrane</location>
        <topology evidence="1">Multi-pass membrane protein</topology>
    </subcellularLocation>
</comment>
<accession>A0A0A2G987</accession>
<feature type="transmembrane region" description="Helical" evidence="6">
    <location>
        <begin position="78"/>
        <end position="104"/>
    </location>
</feature>
<feature type="transmembrane region" description="Helical" evidence="6">
    <location>
        <begin position="191"/>
        <end position="214"/>
    </location>
</feature>
<keyword evidence="2" id="KW-1003">Cell membrane</keyword>
<evidence type="ECO:0000313" key="8">
    <source>
        <dbReference type="Proteomes" id="UP000030134"/>
    </source>
</evidence>
<evidence type="ECO:0000256" key="1">
    <source>
        <dbReference type="ARBA" id="ARBA00004651"/>
    </source>
</evidence>
<dbReference type="InterPro" id="IPR050833">
    <property type="entry name" value="Poly_Biosynth_Transport"/>
</dbReference>
<dbReference type="PANTHER" id="PTHR30250:SF11">
    <property type="entry name" value="O-ANTIGEN TRANSPORTER-RELATED"/>
    <property type="match status" value="1"/>
</dbReference>